<dbReference type="GO" id="GO:0007283">
    <property type="term" value="P:spermatogenesis"/>
    <property type="evidence" value="ECO:0000318"/>
    <property type="project" value="GO_Central"/>
</dbReference>
<keyword evidence="3" id="KW-0436">Ligase</keyword>
<feature type="compositionally biased region" description="Pro residues" evidence="6">
    <location>
        <begin position="158"/>
        <end position="173"/>
    </location>
</feature>
<sequence length="951" mass="108926">MREHQTLQKQVKKCGHINQIASSSRSSKSAYSTAQNAIINAFQKTVSNIQRKCPHVANKNRQNVQTSKNQTGNMIKRPCGHVVNNNTNKQVLRINCPHKNTAQNSNNSEGQKMINVPQPAKLSVQFTNQATAETSPPQTQKNKVAEPSTKNKTTGVPPKKPTPTPQKTPPNDPKPCDKITEIFKRPENTMEETEASNNSSFQKVTQELANIIKNFQKQIHEVPITKAKLEEIPSAMIQPKVKEFFKKTEPPVPKNQPTNKTPQKSVSNNAKTNQNGVKKQSSLRNFTPSNNTLAEASSVRRFSSSTNHALSLKSSSTSTVSKRLCKRSSFLNVDPLKQLKDEVHKAIRDRKTFTVRGHFGPVRKALLERGWVEKFHVSYKDQLSEDLKRYQNYSINELLPLMRREDLTSLCKSLIKSKLLGGYQVDFYWGTNDDAFKENPDKIKYTMINKLKREIFSYTNKQGLCDASKSCYWYQKNNVSKLNHPRSYSLGKNGDLKGFVDDFNVTAAMSLLKWVVKVNVTKESKLLSPSGKIPLETFDFALNECCKFIKKGRHEDIDVQIPEATETEWNQFLEYFYKIVHYSNHFKSEGTETEDSLVRKSNYILNSLRSFYPFLDMDGMMNIWILKPTASSRGRGIHMCRTLQYVLKVVKQNSNIRYIIQKYIERPLLIYNTKFDIRQWFLISNCSPLTIWMYKDCYLRFSSQTYNLRKLHESIHLTNNSVQCKYKNASLDTALPSYNMWDSNDFQRYLANIGYPNAFKEIVYPGMKQSITAAVMMHQDKMVVRRNSFELYGADFILTEDFQPWLLEINSNPALFASTPVTARMCPKVLEDVVKVVIDYGHNNKASTGLFELIYKEPLTKLPPSGTLELKGLPLQSNYFFNAPDQESSDVFSAFKFSNSNNSALVVDEAQDCLKTFGEEIKKTLKNLLQIIHNEREKREAKLNQNLSVKV</sequence>
<dbReference type="OMA" id="QIMENEP"/>
<proteinExistence type="predicted"/>
<dbReference type="InterPro" id="IPR004344">
    <property type="entry name" value="TTL/TTLL_fam"/>
</dbReference>
<keyword evidence="5" id="KW-0067">ATP-binding</keyword>
<feature type="compositionally biased region" description="Polar residues" evidence="6">
    <location>
        <begin position="128"/>
        <end position="142"/>
    </location>
</feature>
<protein>
    <submittedName>
        <fullName evidence="7">Tubulin glycylase 3A-like Protein</fullName>
    </submittedName>
</protein>
<dbReference type="AlphaFoldDB" id="A0A139WHL0"/>
<dbReference type="InterPro" id="IPR051437">
    <property type="entry name" value="TTLL_monoglycylase"/>
</dbReference>
<dbReference type="eggNOG" id="KOG2157">
    <property type="taxonomic scope" value="Eukaryota"/>
</dbReference>
<evidence type="ECO:0000313" key="7">
    <source>
        <dbReference type="EMBL" id="KYB27442.1"/>
    </source>
</evidence>
<evidence type="ECO:0000256" key="1">
    <source>
        <dbReference type="ARBA" id="ARBA00004496"/>
    </source>
</evidence>
<dbReference type="STRING" id="7070.A0A139WHL0"/>
<dbReference type="SUPFAM" id="SSF56059">
    <property type="entry name" value="Glutathione synthetase ATP-binding domain-like"/>
    <property type="match status" value="1"/>
</dbReference>
<dbReference type="GO" id="GO:0005524">
    <property type="term" value="F:ATP binding"/>
    <property type="evidence" value="ECO:0007669"/>
    <property type="project" value="UniProtKB-KW"/>
</dbReference>
<keyword evidence="4" id="KW-0547">Nucleotide-binding</keyword>
<accession>A0A139WHL0</accession>
<gene>
    <name evidence="7" type="primary">AUGUSTUS-3.0.2_33256</name>
    <name evidence="7" type="ORF">TcasGA2_TC033256</name>
</gene>
<comment type="subcellular location">
    <subcellularLocation>
        <location evidence="1">Cytoplasm</location>
    </subcellularLocation>
</comment>
<evidence type="ECO:0000256" key="2">
    <source>
        <dbReference type="ARBA" id="ARBA00022490"/>
    </source>
</evidence>
<dbReference type="PANTHER" id="PTHR45870:SF2">
    <property type="entry name" value="TUBULIN MONOGLYCYLASE TTLL3"/>
    <property type="match status" value="1"/>
</dbReference>
<evidence type="ECO:0000256" key="3">
    <source>
        <dbReference type="ARBA" id="ARBA00022598"/>
    </source>
</evidence>
<dbReference type="GO" id="GO:0035082">
    <property type="term" value="P:axoneme assembly"/>
    <property type="evidence" value="ECO:0000318"/>
    <property type="project" value="GO_Central"/>
</dbReference>
<evidence type="ECO:0000313" key="8">
    <source>
        <dbReference type="Proteomes" id="UP000007266"/>
    </source>
</evidence>
<dbReference type="InParanoid" id="A0A139WHL0"/>
<feature type="compositionally biased region" description="Polar residues" evidence="6">
    <location>
        <begin position="59"/>
        <end position="73"/>
    </location>
</feature>
<evidence type="ECO:0000256" key="4">
    <source>
        <dbReference type="ARBA" id="ARBA00022741"/>
    </source>
</evidence>
<reference evidence="7 8" key="2">
    <citation type="journal article" date="2010" name="Nucleic Acids Res.">
        <title>BeetleBase in 2010: revisions to provide comprehensive genomic information for Tribolium castaneum.</title>
        <authorList>
            <person name="Kim H.S."/>
            <person name="Murphy T."/>
            <person name="Xia J."/>
            <person name="Caragea D."/>
            <person name="Park Y."/>
            <person name="Beeman R.W."/>
            <person name="Lorenzen M.D."/>
            <person name="Butcher S."/>
            <person name="Manak J.R."/>
            <person name="Brown S.J."/>
        </authorList>
    </citation>
    <scope>GENOME REANNOTATION</scope>
    <source>
        <strain evidence="7 8">Georgia GA2</strain>
    </source>
</reference>
<dbReference type="GO" id="GO:0036126">
    <property type="term" value="C:sperm flagellum"/>
    <property type="evidence" value="ECO:0000318"/>
    <property type="project" value="GO_Central"/>
</dbReference>
<feature type="region of interest" description="Disordered" evidence="6">
    <location>
        <begin position="58"/>
        <end position="82"/>
    </location>
</feature>
<evidence type="ECO:0000256" key="5">
    <source>
        <dbReference type="ARBA" id="ARBA00022840"/>
    </source>
</evidence>
<organism evidence="7 8">
    <name type="scientific">Tribolium castaneum</name>
    <name type="common">Red flour beetle</name>
    <dbReference type="NCBI Taxonomy" id="7070"/>
    <lineage>
        <taxon>Eukaryota</taxon>
        <taxon>Metazoa</taxon>
        <taxon>Ecdysozoa</taxon>
        <taxon>Arthropoda</taxon>
        <taxon>Hexapoda</taxon>
        <taxon>Insecta</taxon>
        <taxon>Pterygota</taxon>
        <taxon>Neoptera</taxon>
        <taxon>Endopterygota</taxon>
        <taxon>Coleoptera</taxon>
        <taxon>Polyphaga</taxon>
        <taxon>Cucujiformia</taxon>
        <taxon>Tenebrionidae</taxon>
        <taxon>Tenebrionidae incertae sedis</taxon>
        <taxon>Tribolium</taxon>
    </lineage>
</organism>
<keyword evidence="8" id="KW-1185">Reference proteome</keyword>
<dbReference type="PANTHER" id="PTHR45870">
    <property type="entry name" value="TUBULIN MONOGLYCYLASE TTLL3"/>
    <property type="match status" value="1"/>
</dbReference>
<feature type="region of interest" description="Disordered" evidence="6">
    <location>
        <begin position="128"/>
        <end position="177"/>
    </location>
</feature>
<evidence type="ECO:0000256" key="6">
    <source>
        <dbReference type="SAM" id="MobiDB-lite"/>
    </source>
</evidence>
<dbReference type="EMBL" id="KQ971343">
    <property type="protein sequence ID" value="KYB27442.1"/>
    <property type="molecule type" value="Genomic_DNA"/>
</dbReference>
<feature type="compositionally biased region" description="Polar residues" evidence="6">
    <location>
        <begin position="255"/>
        <end position="299"/>
    </location>
</feature>
<dbReference type="PROSITE" id="PS51221">
    <property type="entry name" value="TTL"/>
    <property type="match status" value="1"/>
</dbReference>
<name>A0A139WHL0_TRICA</name>
<dbReference type="GO" id="GO:0070736">
    <property type="term" value="F:protein-glycine ligase activity, initiating"/>
    <property type="evidence" value="ECO:0000318"/>
    <property type="project" value="GO_Central"/>
</dbReference>
<dbReference type="Proteomes" id="UP000007266">
    <property type="component" value="Linkage group 5"/>
</dbReference>
<dbReference type="GO" id="GO:0030317">
    <property type="term" value="P:flagellated sperm motility"/>
    <property type="evidence" value="ECO:0000318"/>
    <property type="project" value="GO_Central"/>
</dbReference>
<reference evidence="7 8" key="1">
    <citation type="journal article" date="2008" name="Nature">
        <title>The genome of the model beetle and pest Tribolium castaneum.</title>
        <authorList>
            <consortium name="Tribolium Genome Sequencing Consortium"/>
            <person name="Richards S."/>
            <person name="Gibbs R.A."/>
            <person name="Weinstock G.M."/>
            <person name="Brown S.J."/>
            <person name="Denell R."/>
            <person name="Beeman R.W."/>
            <person name="Gibbs R."/>
            <person name="Beeman R.W."/>
            <person name="Brown S.J."/>
            <person name="Bucher G."/>
            <person name="Friedrich M."/>
            <person name="Grimmelikhuijzen C.J."/>
            <person name="Klingler M."/>
            <person name="Lorenzen M."/>
            <person name="Richards S."/>
            <person name="Roth S."/>
            <person name="Schroder R."/>
            <person name="Tautz D."/>
            <person name="Zdobnov E.M."/>
            <person name="Muzny D."/>
            <person name="Gibbs R.A."/>
            <person name="Weinstock G.M."/>
            <person name="Attaway T."/>
            <person name="Bell S."/>
            <person name="Buhay C.J."/>
            <person name="Chandrabose M.N."/>
            <person name="Chavez D."/>
            <person name="Clerk-Blankenburg K.P."/>
            <person name="Cree A."/>
            <person name="Dao M."/>
            <person name="Davis C."/>
            <person name="Chacko J."/>
            <person name="Dinh H."/>
            <person name="Dugan-Rocha S."/>
            <person name="Fowler G."/>
            <person name="Garner T.T."/>
            <person name="Garnes J."/>
            <person name="Gnirke A."/>
            <person name="Hawes A."/>
            <person name="Hernandez J."/>
            <person name="Hines S."/>
            <person name="Holder M."/>
            <person name="Hume J."/>
            <person name="Jhangiani S.N."/>
            <person name="Joshi V."/>
            <person name="Khan Z.M."/>
            <person name="Jackson L."/>
            <person name="Kovar C."/>
            <person name="Kowis A."/>
            <person name="Lee S."/>
            <person name="Lewis L.R."/>
            <person name="Margolis J."/>
            <person name="Morgan M."/>
            <person name="Nazareth L.V."/>
            <person name="Nguyen N."/>
            <person name="Okwuonu G."/>
            <person name="Parker D."/>
            <person name="Richards S."/>
            <person name="Ruiz S.J."/>
            <person name="Santibanez J."/>
            <person name="Savard J."/>
            <person name="Scherer S.E."/>
            <person name="Schneider B."/>
            <person name="Sodergren E."/>
            <person name="Tautz D."/>
            <person name="Vattahil S."/>
            <person name="Villasana D."/>
            <person name="White C.S."/>
            <person name="Wright R."/>
            <person name="Park Y."/>
            <person name="Beeman R.W."/>
            <person name="Lord J."/>
            <person name="Oppert B."/>
            <person name="Lorenzen M."/>
            <person name="Brown S."/>
            <person name="Wang L."/>
            <person name="Savard J."/>
            <person name="Tautz D."/>
            <person name="Richards S."/>
            <person name="Weinstock G."/>
            <person name="Gibbs R.A."/>
            <person name="Liu Y."/>
            <person name="Worley K."/>
            <person name="Weinstock G."/>
            <person name="Elsik C.G."/>
            <person name="Reese J.T."/>
            <person name="Elhaik E."/>
            <person name="Landan G."/>
            <person name="Graur D."/>
            <person name="Arensburger P."/>
            <person name="Atkinson P."/>
            <person name="Beeman R.W."/>
            <person name="Beidler J."/>
            <person name="Brown S.J."/>
            <person name="Demuth J.P."/>
            <person name="Drury D.W."/>
            <person name="Du Y.Z."/>
            <person name="Fujiwara H."/>
            <person name="Lorenzen M."/>
            <person name="Maselli V."/>
            <person name="Osanai M."/>
            <person name="Park Y."/>
            <person name="Robertson H.M."/>
            <person name="Tu Z."/>
            <person name="Wang J.J."/>
            <person name="Wang S."/>
            <person name="Richards S."/>
            <person name="Song H."/>
            <person name="Zhang L."/>
            <person name="Sodergren E."/>
            <person name="Werner D."/>
            <person name="Stanke M."/>
            <person name="Morgenstern B."/>
            <person name="Solovyev V."/>
            <person name="Kosarev P."/>
            <person name="Brown G."/>
            <person name="Chen H.C."/>
            <person name="Ermolaeva O."/>
            <person name="Hlavina W."/>
            <person name="Kapustin Y."/>
            <person name="Kiryutin B."/>
            <person name="Kitts P."/>
            <person name="Maglott D."/>
            <person name="Pruitt K."/>
            <person name="Sapojnikov V."/>
            <person name="Souvorov A."/>
            <person name="Mackey A.J."/>
            <person name="Waterhouse R.M."/>
            <person name="Wyder S."/>
            <person name="Zdobnov E.M."/>
            <person name="Zdobnov E.M."/>
            <person name="Wyder S."/>
            <person name="Kriventseva E.V."/>
            <person name="Kadowaki T."/>
            <person name="Bork P."/>
            <person name="Aranda M."/>
            <person name="Bao R."/>
            <person name="Beermann A."/>
            <person name="Berns N."/>
            <person name="Bolognesi R."/>
            <person name="Bonneton F."/>
            <person name="Bopp D."/>
            <person name="Brown S.J."/>
            <person name="Bucher G."/>
            <person name="Butts T."/>
            <person name="Chaumot A."/>
            <person name="Denell R.E."/>
            <person name="Ferrier D.E."/>
            <person name="Friedrich M."/>
            <person name="Gordon C.M."/>
            <person name="Jindra M."/>
            <person name="Klingler M."/>
            <person name="Lan Q."/>
            <person name="Lattorff H.M."/>
            <person name="Laudet V."/>
            <person name="von Levetsow C."/>
            <person name="Liu Z."/>
            <person name="Lutz R."/>
            <person name="Lynch J.A."/>
            <person name="da Fonseca R.N."/>
            <person name="Posnien N."/>
            <person name="Reuter R."/>
            <person name="Roth S."/>
            <person name="Savard J."/>
            <person name="Schinko J.B."/>
            <person name="Schmitt C."/>
            <person name="Schoppmeier M."/>
            <person name="Schroder R."/>
            <person name="Shippy T.D."/>
            <person name="Simonnet F."/>
            <person name="Marques-Souza H."/>
            <person name="Tautz D."/>
            <person name="Tomoyasu Y."/>
            <person name="Trauner J."/>
            <person name="Van der Zee M."/>
            <person name="Vervoort M."/>
            <person name="Wittkopp N."/>
            <person name="Wimmer E.A."/>
            <person name="Yang X."/>
            <person name="Jones A.K."/>
            <person name="Sattelle D.B."/>
            <person name="Ebert P.R."/>
            <person name="Nelson D."/>
            <person name="Scott J.G."/>
            <person name="Beeman R.W."/>
            <person name="Muthukrishnan S."/>
            <person name="Kramer K.J."/>
            <person name="Arakane Y."/>
            <person name="Beeman R.W."/>
            <person name="Zhu Q."/>
            <person name="Hogenkamp D."/>
            <person name="Dixit R."/>
            <person name="Oppert B."/>
            <person name="Jiang H."/>
            <person name="Zou Z."/>
            <person name="Marshall J."/>
            <person name="Elpidina E."/>
            <person name="Vinokurov K."/>
            <person name="Oppert C."/>
            <person name="Zou Z."/>
            <person name="Evans J."/>
            <person name="Lu Z."/>
            <person name="Zhao P."/>
            <person name="Sumathipala N."/>
            <person name="Altincicek B."/>
            <person name="Vilcinskas A."/>
            <person name="Williams M."/>
            <person name="Hultmark D."/>
            <person name="Hetru C."/>
            <person name="Jiang H."/>
            <person name="Grimmelikhuijzen C.J."/>
            <person name="Hauser F."/>
            <person name="Cazzamali G."/>
            <person name="Williamson M."/>
            <person name="Park Y."/>
            <person name="Li B."/>
            <person name="Tanaka Y."/>
            <person name="Predel R."/>
            <person name="Neupert S."/>
            <person name="Schachtner J."/>
            <person name="Verleyen P."/>
            <person name="Raible F."/>
            <person name="Bork P."/>
            <person name="Friedrich M."/>
            <person name="Walden K.K."/>
            <person name="Robertson H.M."/>
            <person name="Angeli S."/>
            <person name="Foret S."/>
            <person name="Bucher G."/>
            <person name="Schuetz S."/>
            <person name="Maleszka R."/>
            <person name="Wimmer E.A."/>
            <person name="Beeman R.W."/>
            <person name="Lorenzen M."/>
            <person name="Tomoyasu Y."/>
            <person name="Miller S.C."/>
            <person name="Grossmann D."/>
            <person name="Bucher G."/>
        </authorList>
    </citation>
    <scope>NUCLEOTIDE SEQUENCE [LARGE SCALE GENOMIC DNA]</scope>
    <source>
        <strain evidence="7 8">Georgia GA2</strain>
    </source>
</reference>
<dbReference type="Pfam" id="PF03133">
    <property type="entry name" value="TTL"/>
    <property type="match status" value="1"/>
</dbReference>
<dbReference type="Gene3D" id="3.30.470.20">
    <property type="entry name" value="ATP-grasp fold, B domain"/>
    <property type="match status" value="1"/>
</dbReference>
<dbReference type="GO" id="GO:0005930">
    <property type="term" value="C:axoneme"/>
    <property type="evidence" value="ECO:0000318"/>
    <property type="project" value="GO_Central"/>
</dbReference>
<dbReference type="GO" id="GO:0015630">
    <property type="term" value="C:microtubule cytoskeleton"/>
    <property type="evidence" value="ECO:0000318"/>
    <property type="project" value="GO_Central"/>
</dbReference>
<feature type="region of interest" description="Disordered" evidence="6">
    <location>
        <begin position="247"/>
        <end position="299"/>
    </location>
</feature>
<keyword evidence="2" id="KW-0963">Cytoplasm</keyword>